<evidence type="ECO:0000256" key="6">
    <source>
        <dbReference type="ARBA" id="ARBA00023136"/>
    </source>
</evidence>
<feature type="transmembrane region" description="Helical" evidence="8">
    <location>
        <begin position="494"/>
        <end position="517"/>
    </location>
</feature>
<dbReference type="InterPro" id="IPR003663">
    <property type="entry name" value="Sugar/inositol_transpt"/>
</dbReference>
<organism evidence="10 11">
    <name type="scientific">Fonsecaea nubica</name>
    <dbReference type="NCBI Taxonomy" id="856822"/>
    <lineage>
        <taxon>Eukaryota</taxon>
        <taxon>Fungi</taxon>
        <taxon>Dikarya</taxon>
        <taxon>Ascomycota</taxon>
        <taxon>Pezizomycotina</taxon>
        <taxon>Eurotiomycetes</taxon>
        <taxon>Chaetothyriomycetidae</taxon>
        <taxon>Chaetothyriales</taxon>
        <taxon>Herpotrichiellaceae</taxon>
        <taxon>Fonsecaea</taxon>
    </lineage>
</organism>
<evidence type="ECO:0000256" key="5">
    <source>
        <dbReference type="ARBA" id="ARBA00022989"/>
    </source>
</evidence>
<sequence length="602" mass="65475">MFGMVAEIRQQFPVPDNHFSATGICIRYINNKPFTLSTTISPLYPTRSADEMDEGVSQLVHGSPNMCRLNCIPPLPPLKTRWIGLNLYIAAAVAASTGSLFGYSVGFVGGLLVLPSFLGHFHLDVLPAAELARAQSLVVSSWIVGAFFGVPTGIPICSRYGRKACLIFSAALYVLGTVLQVINAGSALWLFEVGRFLNGYGVGAGTLVSPIYISEIATPSNRGILMSSFQVVIQGSAVIGFWGAYAANAAIADTSDLQWQIPVAIQLFPGIILLLGTFYIKETPQYLATLDNLELVEDSLCWFRGLPPTDVAMKREAFEISLTVLSGVRRQAIHKTHFLREALSAPIRKRLVVGVGLFVVQNMSGMVALNYYVAVIFLKAGFKSVSASLFLTGIFGFVKLVAALLFMFLCVRIYGNRFWLLWGTGVCAVSMFVLGYCTATMSDPSDGGSIPSVVRATFCILSVYVYAVAFGVSSGPIPWNVCSEIFPSYINAQCCAVTTCTQWLFQVVVAAITPLLLASIGPMTFVFYGLCNVLGMAFYYFCVPETRGVPLGKEMSRVFGHEDFKYEVYDGVVEEVEDADDDETPLLGSERKRRRSSIAIVV</sequence>
<evidence type="ECO:0000256" key="8">
    <source>
        <dbReference type="SAM" id="Phobius"/>
    </source>
</evidence>
<feature type="transmembrane region" description="Helical" evidence="8">
    <location>
        <begin position="225"/>
        <end position="247"/>
    </location>
</feature>
<gene>
    <name evidence="10" type="ORF">AYO20_09934</name>
</gene>
<feature type="transmembrane region" description="Helical" evidence="8">
    <location>
        <begin position="259"/>
        <end position="280"/>
    </location>
</feature>
<dbReference type="PANTHER" id="PTHR48022">
    <property type="entry name" value="PLASTIDIC GLUCOSE TRANSPORTER 4"/>
    <property type="match status" value="1"/>
</dbReference>
<dbReference type="PANTHER" id="PTHR48022:SF23">
    <property type="entry name" value="MAJOR FACILITATOR SUPERFAMILY (MFS) PROFILE DOMAIN-CONTAINING PROTEIN"/>
    <property type="match status" value="1"/>
</dbReference>
<feature type="transmembrane region" description="Helical" evidence="8">
    <location>
        <begin position="166"/>
        <end position="191"/>
    </location>
</feature>
<dbReference type="EMBL" id="LVCJ01000099">
    <property type="protein sequence ID" value="OAL26792.1"/>
    <property type="molecule type" value="Genomic_DNA"/>
</dbReference>
<dbReference type="OrthoDB" id="508119at2759"/>
<keyword evidence="11" id="KW-1185">Reference proteome</keyword>
<dbReference type="InterPro" id="IPR036259">
    <property type="entry name" value="MFS_trans_sf"/>
</dbReference>
<dbReference type="Gene3D" id="1.20.1250.20">
    <property type="entry name" value="MFS general substrate transporter like domains"/>
    <property type="match status" value="1"/>
</dbReference>
<evidence type="ECO:0000256" key="2">
    <source>
        <dbReference type="ARBA" id="ARBA00010992"/>
    </source>
</evidence>
<dbReference type="PROSITE" id="PS50850">
    <property type="entry name" value="MFS"/>
    <property type="match status" value="1"/>
</dbReference>
<proteinExistence type="inferred from homology"/>
<feature type="transmembrane region" description="Helical" evidence="8">
    <location>
        <begin position="87"/>
        <end position="114"/>
    </location>
</feature>
<comment type="subcellular location">
    <subcellularLocation>
        <location evidence="1">Membrane</location>
        <topology evidence="1">Multi-pass membrane protein</topology>
    </subcellularLocation>
</comment>
<dbReference type="InterPro" id="IPR050360">
    <property type="entry name" value="MFS_Sugar_Transporters"/>
</dbReference>
<evidence type="ECO:0000313" key="11">
    <source>
        <dbReference type="Proteomes" id="UP000185904"/>
    </source>
</evidence>
<feature type="transmembrane region" description="Helical" evidence="8">
    <location>
        <begin position="134"/>
        <end position="154"/>
    </location>
</feature>
<dbReference type="Pfam" id="PF00083">
    <property type="entry name" value="Sugar_tr"/>
    <property type="match status" value="1"/>
</dbReference>
<dbReference type="InterPro" id="IPR005828">
    <property type="entry name" value="MFS_sugar_transport-like"/>
</dbReference>
<keyword evidence="5 8" id="KW-1133">Transmembrane helix</keyword>
<dbReference type="GO" id="GO:0005351">
    <property type="term" value="F:carbohydrate:proton symporter activity"/>
    <property type="evidence" value="ECO:0007669"/>
    <property type="project" value="TreeGrafter"/>
</dbReference>
<accession>A0A178CCP1</accession>
<feature type="domain" description="Major facilitator superfamily (MFS) profile" evidence="9">
    <location>
        <begin position="90"/>
        <end position="547"/>
    </location>
</feature>
<protein>
    <recommendedName>
        <fullName evidence="9">Major facilitator superfamily (MFS) profile domain-containing protein</fullName>
    </recommendedName>
</protein>
<keyword evidence="4 8" id="KW-0812">Transmembrane</keyword>
<comment type="caution">
    <text evidence="10">The sequence shown here is derived from an EMBL/GenBank/DDBJ whole genome shotgun (WGS) entry which is preliminary data.</text>
</comment>
<evidence type="ECO:0000256" key="3">
    <source>
        <dbReference type="ARBA" id="ARBA00022448"/>
    </source>
</evidence>
<dbReference type="GeneID" id="34593330"/>
<keyword evidence="3 7" id="KW-0813">Transport</keyword>
<reference evidence="10 11" key="1">
    <citation type="submission" date="2016-03" db="EMBL/GenBank/DDBJ databases">
        <title>The draft genome sequence of Fonsecaea nubica causative agent of cutaneous subcutaneous infection in human host.</title>
        <authorList>
            <person name="Costa F."/>
            <person name="Sybren D.H."/>
            <person name="Raittz R.T."/>
            <person name="Weiss V.A."/>
            <person name="Leao A.C."/>
            <person name="Gomes R."/>
            <person name="De Souza E.M."/>
            <person name="Pedrosa F.O."/>
            <person name="Steffens M.B."/>
            <person name="Bombassaro A."/>
            <person name="Tadra-Sfeir M.Z."/>
            <person name="Moreno L.F."/>
            <person name="Najafzadeh M.J."/>
            <person name="Felipe M.S."/>
            <person name="Teixeira M."/>
            <person name="Sun J."/>
            <person name="Xi L."/>
            <person name="Castro M.A."/>
            <person name="Vicente V.A."/>
        </authorList>
    </citation>
    <scope>NUCLEOTIDE SEQUENCE [LARGE SCALE GENOMIC DNA]</scope>
    <source>
        <strain evidence="10 11">CBS 269.64</strain>
    </source>
</reference>
<dbReference type="GO" id="GO:0016020">
    <property type="term" value="C:membrane"/>
    <property type="evidence" value="ECO:0007669"/>
    <property type="project" value="UniProtKB-SubCell"/>
</dbReference>
<name>A0A178CCP1_9EURO</name>
<dbReference type="PRINTS" id="PR00171">
    <property type="entry name" value="SUGRTRNSPORT"/>
</dbReference>
<dbReference type="AlphaFoldDB" id="A0A178CCP1"/>
<feature type="transmembrane region" description="Helical" evidence="8">
    <location>
        <begin position="351"/>
        <end position="377"/>
    </location>
</feature>
<evidence type="ECO:0000256" key="4">
    <source>
        <dbReference type="ARBA" id="ARBA00022692"/>
    </source>
</evidence>
<keyword evidence="6 8" id="KW-0472">Membrane</keyword>
<evidence type="ECO:0000256" key="7">
    <source>
        <dbReference type="RuleBase" id="RU003346"/>
    </source>
</evidence>
<dbReference type="NCBIfam" id="TIGR00879">
    <property type="entry name" value="SP"/>
    <property type="match status" value="1"/>
</dbReference>
<evidence type="ECO:0000256" key="1">
    <source>
        <dbReference type="ARBA" id="ARBA00004141"/>
    </source>
</evidence>
<dbReference type="RefSeq" id="XP_022495796.1">
    <property type="nucleotide sequence ID" value="XM_022648201.1"/>
</dbReference>
<feature type="transmembrane region" description="Helical" evidence="8">
    <location>
        <begin position="197"/>
        <end position="213"/>
    </location>
</feature>
<evidence type="ECO:0000313" key="10">
    <source>
        <dbReference type="EMBL" id="OAL26792.1"/>
    </source>
</evidence>
<feature type="transmembrane region" description="Helical" evidence="8">
    <location>
        <begin position="453"/>
        <end position="473"/>
    </location>
</feature>
<dbReference type="Proteomes" id="UP000185904">
    <property type="component" value="Unassembled WGS sequence"/>
</dbReference>
<feature type="transmembrane region" description="Helical" evidence="8">
    <location>
        <begin position="418"/>
        <end position="441"/>
    </location>
</feature>
<comment type="similarity">
    <text evidence="2 7">Belongs to the major facilitator superfamily. Sugar transporter (TC 2.A.1.1) family.</text>
</comment>
<feature type="transmembrane region" description="Helical" evidence="8">
    <location>
        <begin position="389"/>
        <end position="411"/>
    </location>
</feature>
<evidence type="ECO:0000259" key="9">
    <source>
        <dbReference type="PROSITE" id="PS50850"/>
    </source>
</evidence>
<dbReference type="SUPFAM" id="SSF103473">
    <property type="entry name" value="MFS general substrate transporter"/>
    <property type="match status" value="1"/>
</dbReference>
<feature type="transmembrane region" description="Helical" evidence="8">
    <location>
        <begin position="523"/>
        <end position="543"/>
    </location>
</feature>
<dbReference type="InterPro" id="IPR020846">
    <property type="entry name" value="MFS_dom"/>
</dbReference>